<sequence length="637" mass="74889">MLFRTHVILKHDCVSFDIFDTLVKRYVSLPTDVFDIVELRYNSLHGTSNEKIRGFKELRINAELKARKKIIEEVSIDEIYNFIEFSPAINEELKNLELKTEYEVCIPNKSIVGLFNECLKNGKKVIITSDMYLPEDIIKDILSHCGITGYEKLYLSSSIKRTKRTGALFRYILDKENLKPCQLVHIGDTLKSDFIRPKIMGIHTTMITLTKSKVDNTSYLSLLNNVIDYMCQTKEDYFKYLGYRCLGPLLWGYIHWLIKNFQKEDLNKIYFFARDGLIMKKAFDIVNKDERLKSYYLEVSRRSLRVPILWNDPSFINLLTMLSPSKRISLKSIFDGVGLNIIDHIALVRKYGYDLNSYFYRNTILEENRLMLLYNELQNEIILNSKKEFVLMCEYMKQMHVEGRFAVVDIGWSGGMQRFLQKSLGIIGIENEILGYYTGVADYYKRNMNDGKLSLHGYLFDFYNNVNSVDKRSPFVGLYETLFLEQKGSVKNYIRDKNEWLVAERYDYEYQMNGELQEEYYIVEKIQSAALDFINDIEAIEFVKYIPFTPDVLFANLKAVGLSPSRKDLKMLAKFRFFDEGETFSLVSSKSFIYYVFNPRCLKNDLLSSKWKIGFLKCLLKIPFPYFKLYKILKNRN</sequence>
<dbReference type="EMBL" id="MNQU01000095">
    <property type="protein sequence ID" value="OKZ38082.1"/>
    <property type="molecule type" value="Genomic_DNA"/>
</dbReference>
<proteinExistence type="predicted"/>
<dbReference type="InterPro" id="IPR036412">
    <property type="entry name" value="HAD-like_sf"/>
</dbReference>
<evidence type="ECO:0000313" key="2">
    <source>
        <dbReference type="Proteomes" id="UP000186549"/>
    </source>
</evidence>
<protein>
    <submittedName>
        <fullName evidence="1">Glycosyl transferase</fullName>
    </submittedName>
</protein>
<organism evidence="1 2">
    <name type="scientific">Bacteroides uniformis</name>
    <dbReference type="NCBI Taxonomy" id="820"/>
    <lineage>
        <taxon>Bacteria</taxon>
        <taxon>Pseudomonadati</taxon>
        <taxon>Bacteroidota</taxon>
        <taxon>Bacteroidia</taxon>
        <taxon>Bacteroidales</taxon>
        <taxon>Bacteroidaceae</taxon>
        <taxon>Bacteroides</taxon>
    </lineage>
</organism>
<evidence type="ECO:0000313" key="1">
    <source>
        <dbReference type="EMBL" id="OKZ38082.1"/>
    </source>
</evidence>
<dbReference type="InterPro" id="IPR023214">
    <property type="entry name" value="HAD_sf"/>
</dbReference>
<gene>
    <name evidence="1" type="ORF">BHV79_04460</name>
</gene>
<dbReference type="AlphaFoldDB" id="A0A1Q6IBN3"/>
<name>A0A1Q6IBN3_BACUN</name>
<reference evidence="1 2" key="1">
    <citation type="journal article" date="2016" name="Nat. Biotechnol.">
        <title>Measurement of bacterial replication rates in microbial communities.</title>
        <authorList>
            <person name="Brown C.T."/>
            <person name="Olm M.R."/>
            <person name="Thomas B.C."/>
            <person name="Banfield J.F."/>
        </authorList>
    </citation>
    <scope>NUCLEOTIDE SEQUENCE [LARGE SCALE GENOMIC DNA]</scope>
    <source>
        <strain evidence="1">45_41</strain>
    </source>
</reference>
<accession>A0A1Q6IBN3</accession>
<dbReference type="GO" id="GO:0016740">
    <property type="term" value="F:transferase activity"/>
    <property type="evidence" value="ECO:0007669"/>
    <property type="project" value="UniProtKB-KW"/>
</dbReference>
<dbReference type="Gene3D" id="3.40.50.1000">
    <property type="entry name" value="HAD superfamily/HAD-like"/>
    <property type="match status" value="1"/>
</dbReference>
<comment type="caution">
    <text evidence="1">The sequence shown here is derived from an EMBL/GenBank/DDBJ whole genome shotgun (WGS) entry which is preliminary data.</text>
</comment>
<dbReference type="SUPFAM" id="SSF56784">
    <property type="entry name" value="HAD-like"/>
    <property type="match status" value="1"/>
</dbReference>
<keyword evidence="1" id="KW-0808">Transferase</keyword>
<dbReference type="Gene3D" id="1.10.150.400">
    <property type="match status" value="1"/>
</dbReference>
<dbReference type="Proteomes" id="UP000186549">
    <property type="component" value="Unassembled WGS sequence"/>
</dbReference>